<gene>
    <name evidence="1" type="ORF">ISQ64_04480</name>
</gene>
<accession>A0A937IH44</accession>
<organism evidence="1 2">
    <name type="scientific">SAR86 cluster bacterium</name>
    <dbReference type="NCBI Taxonomy" id="2030880"/>
    <lineage>
        <taxon>Bacteria</taxon>
        <taxon>Pseudomonadati</taxon>
        <taxon>Pseudomonadota</taxon>
        <taxon>Gammaproteobacteria</taxon>
        <taxon>SAR86 cluster</taxon>
    </lineage>
</organism>
<sequence length="71" mass="7641">MVGEVIGTISYLNAMLIGVNKAYYVGRVSQLEEVKKGLDARLKLANIVGQYNNRQGFGNAIGAIAYLHANA</sequence>
<evidence type="ECO:0000313" key="1">
    <source>
        <dbReference type="EMBL" id="MBL6818642.1"/>
    </source>
</evidence>
<protein>
    <submittedName>
        <fullName evidence="1">Uncharacterized protein</fullName>
    </submittedName>
</protein>
<dbReference type="AlphaFoldDB" id="A0A937IH44"/>
<dbReference type="EMBL" id="JADHQD010000035">
    <property type="protein sequence ID" value="MBL6818642.1"/>
    <property type="molecule type" value="Genomic_DNA"/>
</dbReference>
<dbReference type="Proteomes" id="UP000711391">
    <property type="component" value="Unassembled WGS sequence"/>
</dbReference>
<evidence type="ECO:0000313" key="2">
    <source>
        <dbReference type="Proteomes" id="UP000711391"/>
    </source>
</evidence>
<name>A0A937IH44_9GAMM</name>
<proteinExistence type="predicted"/>
<comment type="caution">
    <text evidence="1">The sequence shown here is derived from an EMBL/GenBank/DDBJ whole genome shotgun (WGS) entry which is preliminary data.</text>
</comment>
<reference evidence="1" key="1">
    <citation type="submission" date="2020-10" db="EMBL/GenBank/DDBJ databases">
        <title>Microbiome of the Black Sea water column analyzed by genome centric metagenomics.</title>
        <authorList>
            <person name="Cabello-Yeves P.J."/>
            <person name="Callieri C."/>
            <person name="Picazo A."/>
            <person name="Mehrshad M."/>
            <person name="Haro-Moreno J.M."/>
            <person name="Roda-Garcia J."/>
            <person name="Dzembekova N."/>
            <person name="Slabakova V."/>
            <person name="Slabakova N."/>
            <person name="Moncheva S."/>
            <person name="Rodriguez-Valera F."/>
        </authorList>
    </citation>
    <scope>NUCLEOTIDE SEQUENCE</scope>
    <source>
        <strain evidence="1">BS307-5m-G50</strain>
    </source>
</reference>